<proteinExistence type="predicted"/>
<dbReference type="RefSeq" id="WP_164030281.1">
    <property type="nucleotide sequence ID" value="NZ_JAABOQ010000002.1"/>
</dbReference>
<reference evidence="1 2" key="1">
    <citation type="submission" date="2020-01" db="EMBL/GenBank/DDBJ databases">
        <title>Spongiivirga citrea KCTC 32990T.</title>
        <authorList>
            <person name="Wang G."/>
        </authorList>
    </citation>
    <scope>NUCLEOTIDE SEQUENCE [LARGE SCALE GENOMIC DNA]</scope>
    <source>
        <strain evidence="1 2">KCTC 32990</strain>
    </source>
</reference>
<dbReference type="EMBL" id="JAABOQ010000002">
    <property type="protein sequence ID" value="NER16781.1"/>
    <property type="molecule type" value="Genomic_DNA"/>
</dbReference>
<evidence type="ECO:0000313" key="2">
    <source>
        <dbReference type="Proteomes" id="UP000474296"/>
    </source>
</evidence>
<sequence length="146" mass="17255">MEIGDIIEIEEKGKKAYLQYVKEAKNETLLEKMRVFYEIYDNRPHDVKSVIKDDFFFLDFPYRYGIKEKGVNLVGNIPLPDNFQLPKQFRTENVFGSGWRIVNDGGGSKVVEELNDEQKKLSPYGMWNIPEIFENLKNGWRLENWI</sequence>
<gene>
    <name evidence="1" type="ORF">GWK10_06140</name>
</gene>
<evidence type="ECO:0008006" key="3">
    <source>
        <dbReference type="Google" id="ProtNLM"/>
    </source>
</evidence>
<organism evidence="1 2">
    <name type="scientific">Spongiivirga citrea</name>
    <dbReference type="NCBI Taxonomy" id="1481457"/>
    <lineage>
        <taxon>Bacteria</taxon>
        <taxon>Pseudomonadati</taxon>
        <taxon>Bacteroidota</taxon>
        <taxon>Flavobacteriia</taxon>
        <taxon>Flavobacteriales</taxon>
        <taxon>Flavobacteriaceae</taxon>
        <taxon>Spongiivirga</taxon>
    </lineage>
</organism>
<dbReference type="AlphaFoldDB" id="A0A6M0CG24"/>
<name>A0A6M0CG24_9FLAO</name>
<accession>A0A6M0CG24</accession>
<keyword evidence="2" id="KW-1185">Reference proteome</keyword>
<protein>
    <recommendedName>
        <fullName evidence="3">Immunity protein 26</fullName>
    </recommendedName>
</protein>
<comment type="caution">
    <text evidence="1">The sequence shown here is derived from an EMBL/GenBank/DDBJ whole genome shotgun (WGS) entry which is preliminary data.</text>
</comment>
<evidence type="ECO:0000313" key="1">
    <source>
        <dbReference type="EMBL" id="NER16781.1"/>
    </source>
</evidence>
<dbReference type="Proteomes" id="UP000474296">
    <property type="component" value="Unassembled WGS sequence"/>
</dbReference>